<dbReference type="Pfam" id="PF03031">
    <property type="entry name" value="NIF"/>
    <property type="match status" value="1"/>
</dbReference>
<dbReference type="OrthoDB" id="410307at2759"/>
<reference evidence="2" key="1">
    <citation type="submission" date="2022-07" db="EMBL/GenBank/DDBJ databases">
        <title>Genome analysis of Parmales, a sister group of diatoms, reveals the evolutionary specialization of diatoms from phago-mixotrophs to photoautotrophs.</title>
        <authorList>
            <person name="Ban H."/>
            <person name="Sato S."/>
            <person name="Yoshikawa S."/>
            <person name="Kazumasa Y."/>
            <person name="Nakamura Y."/>
            <person name="Ichinomiya M."/>
            <person name="Saitoh K."/>
            <person name="Sato N."/>
            <person name="Blanc-Mathieu R."/>
            <person name="Endo H."/>
            <person name="Kuwata A."/>
            <person name="Ogata H."/>
        </authorList>
    </citation>
    <scope>NUCLEOTIDE SEQUENCE</scope>
</reference>
<dbReference type="CDD" id="cd01427">
    <property type="entry name" value="HAD_like"/>
    <property type="match status" value="1"/>
</dbReference>
<feature type="domain" description="FCP1 homology" evidence="1">
    <location>
        <begin position="8"/>
        <end position="192"/>
    </location>
</feature>
<dbReference type="InterPro" id="IPR004274">
    <property type="entry name" value="FCP1_dom"/>
</dbReference>
<evidence type="ECO:0000259" key="1">
    <source>
        <dbReference type="SMART" id="SM00577"/>
    </source>
</evidence>
<name>A0A9W6ZT19_9STRA</name>
<protein>
    <recommendedName>
        <fullName evidence="1">FCP1 homology domain-containing protein</fullName>
    </recommendedName>
</protein>
<evidence type="ECO:0000313" key="3">
    <source>
        <dbReference type="Proteomes" id="UP001165082"/>
    </source>
</evidence>
<accession>A0A9W6ZT19</accession>
<feature type="non-terminal residue" evidence="2">
    <location>
        <position position="198"/>
    </location>
</feature>
<dbReference type="InterPro" id="IPR036412">
    <property type="entry name" value="HAD-like_sf"/>
</dbReference>
<gene>
    <name evidence="2" type="ORF">TrRE_jg11260</name>
</gene>
<keyword evidence="3" id="KW-1185">Reference proteome</keyword>
<dbReference type="SMART" id="SM00577">
    <property type="entry name" value="CPDc"/>
    <property type="match status" value="1"/>
</dbReference>
<sequence>MEKTVDRPVLAVVFDLDGTLISEDSTEGMPLLRPGVIDMLRRVRANRMKLAIFTAASEEWCAEVKQLLCQKTCDQRHDCDNLCTRTFVSTKWDKHLVQQGHPSPWTFHRIQSSGGVGCHWCGMRTCERCLMSCNGCDGYCPCRNVKMLFRFRPREVFTRERTLIVENTVQQCVHNFGNAVYVPTYEDGVVEGGGVMEA</sequence>
<organism evidence="2 3">
    <name type="scientific">Triparma retinervis</name>
    <dbReference type="NCBI Taxonomy" id="2557542"/>
    <lineage>
        <taxon>Eukaryota</taxon>
        <taxon>Sar</taxon>
        <taxon>Stramenopiles</taxon>
        <taxon>Ochrophyta</taxon>
        <taxon>Bolidophyceae</taxon>
        <taxon>Parmales</taxon>
        <taxon>Triparmaceae</taxon>
        <taxon>Triparma</taxon>
    </lineage>
</organism>
<dbReference type="Gene3D" id="3.40.50.1000">
    <property type="entry name" value="HAD superfamily/HAD-like"/>
    <property type="match status" value="1"/>
</dbReference>
<proteinExistence type="predicted"/>
<evidence type="ECO:0000313" key="2">
    <source>
        <dbReference type="EMBL" id="GMH58926.1"/>
    </source>
</evidence>
<dbReference type="InterPro" id="IPR023214">
    <property type="entry name" value="HAD_sf"/>
</dbReference>
<dbReference type="EMBL" id="BRXZ01003636">
    <property type="protein sequence ID" value="GMH58926.1"/>
    <property type="molecule type" value="Genomic_DNA"/>
</dbReference>
<dbReference type="Proteomes" id="UP001165082">
    <property type="component" value="Unassembled WGS sequence"/>
</dbReference>
<dbReference type="SUPFAM" id="SSF56784">
    <property type="entry name" value="HAD-like"/>
    <property type="match status" value="1"/>
</dbReference>
<dbReference type="AlphaFoldDB" id="A0A9W6ZT19"/>
<comment type="caution">
    <text evidence="2">The sequence shown here is derived from an EMBL/GenBank/DDBJ whole genome shotgun (WGS) entry which is preliminary data.</text>
</comment>